<comment type="subcellular location">
    <subcellularLocation>
        <location evidence="1">Endoplasmic reticulum membrane</location>
        <topology evidence="1">Single-pass type IV membrane protein</topology>
    </subcellularLocation>
    <subcellularLocation>
        <location evidence="2">Golgi apparatus membrane</location>
    </subcellularLocation>
</comment>
<evidence type="ECO:0000313" key="9">
    <source>
        <dbReference type="EMBL" id="KAK6936856.1"/>
    </source>
</evidence>
<evidence type="ECO:0000256" key="6">
    <source>
        <dbReference type="ARBA" id="ARBA00023136"/>
    </source>
</evidence>
<gene>
    <name evidence="9" type="ORF">RJ641_033886</name>
</gene>
<comment type="similarity">
    <text evidence="3">Belongs to the synaptobrevin family.</text>
</comment>
<evidence type="ECO:0000256" key="1">
    <source>
        <dbReference type="ARBA" id="ARBA00004163"/>
    </source>
</evidence>
<dbReference type="PANTHER" id="PTHR45837">
    <property type="entry name" value="VESICLE-TRAFFICKING PROTEIN SEC22B"/>
    <property type="match status" value="1"/>
</dbReference>
<dbReference type="SUPFAM" id="SSF64356">
    <property type="entry name" value="SNARE-like"/>
    <property type="match status" value="1"/>
</dbReference>
<keyword evidence="5" id="KW-0175">Coiled coil</keyword>
<keyword evidence="10" id="KW-1185">Reference proteome</keyword>
<keyword evidence="7" id="KW-1133">Transmembrane helix</keyword>
<name>A0AAN8ZG74_9MAGN</name>
<evidence type="ECO:0000259" key="8">
    <source>
        <dbReference type="PROSITE" id="PS50859"/>
    </source>
</evidence>
<dbReference type="PROSITE" id="PS50859">
    <property type="entry name" value="LONGIN"/>
    <property type="match status" value="1"/>
</dbReference>
<dbReference type="GO" id="GO:0005789">
    <property type="term" value="C:endoplasmic reticulum membrane"/>
    <property type="evidence" value="ECO:0007669"/>
    <property type="project" value="UniProtKB-SubCell"/>
</dbReference>
<dbReference type="GO" id="GO:0006888">
    <property type="term" value="P:endoplasmic reticulum to Golgi vesicle-mediated transport"/>
    <property type="evidence" value="ECO:0007669"/>
    <property type="project" value="InterPro"/>
</dbReference>
<sequence>MVKLTMVGRVSDGLPIAQATRYLDEENDNFLYYKQQAEFILKEISMGSLPSSKMTIRVDHQYSFNYLVRGGFCFITLCGSSYPRKLAFLFLHDLHKQIQKFDVCLIAKITKPYSFVGFEMLESLMVTSKSASGVCCSQGLEVIALKWTPILAISFVAGILLWSSLILTEDLLIY</sequence>
<evidence type="ECO:0000313" key="10">
    <source>
        <dbReference type="Proteomes" id="UP001370490"/>
    </source>
</evidence>
<dbReference type="Gene3D" id="3.30.450.50">
    <property type="entry name" value="Longin domain"/>
    <property type="match status" value="1"/>
</dbReference>
<accession>A0AAN8ZG74</accession>
<evidence type="ECO:0000256" key="7">
    <source>
        <dbReference type="SAM" id="Phobius"/>
    </source>
</evidence>
<dbReference type="GO" id="GO:0005484">
    <property type="term" value="F:SNAP receptor activity"/>
    <property type="evidence" value="ECO:0007669"/>
    <property type="project" value="InterPro"/>
</dbReference>
<dbReference type="Proteomes" id="UP001370490">
    <property type="component" value="Unassembled WGS sequence"/>
</dbReference>
<dbReference type="GO" id="GO:0015031">
    <property type="term" value="P:protein transport"/>
    <property type="evidence" value="ECO:0007669"/>
    <property type="project" value="UniProtKB-KW"/>
</dbReference>
<proteinExistence type="inferred from homology"/>
<evidence type="ECO:0000256" key="5">
    <source>
        <dbReference type="ARBA" id="ARBA00023054"/>
    </source>
</evidence>
<dbReference type="GO" id="GO:0000139">
    <property type="term" value="C:Golgi membrane"/>
    <property type="evidence" value="ECO:0007669"/>
    <property type="project" value="UniProtKB-SubCell"/>
</dbReference>
<organism evidence="9 10">
    <name type="scientific">Dillenia turbinata</name>
    <dbReference type="NCBI Taxonomy" id="194707"/>
    <lineage>
        <taxon>Eukaryota</taxon>
        <taxon>Viridiplantae</taxon>
        <taxon>Streptophyta</taxon>
        <taxon>Embryophyta</taxon>
        <taxon>Tracheophyta</taxon>
        <taxon>Spermatophyta</taxon>
        <taxon>Magnoliopsida</taxon>
        <taxon>eudicotyledons</taxon>
        <taxon>Gunneridae</taxon>
        <taxon>Pentapetalae</taxon>
        <taxon>Dilleniales</taxon>
        <taxon>Dilleniaceae</taxon>
        <taxon>Dillenia</taxon>
    </lineage>
</organism>
<dbReference type="InterPro" id="IPR010908">
    <property type="entry name" value="Longin_dom"/>
</dbReference>
<keyword evidence="4" id="KW-0813">Transport</keyword>
<comment type="caution">
    <text evidence="9">The sequence shown here is derived from an EMBL/GenBank/DDBJ whole genome shotgun (WGS) entry which is preliminary data.</text>
</comment>
<keyword evidence="7" id="KW-0812">Transmembrane</keyword>
<feature type="transmembrane region" description="Helical" evidence="7">
    <location>
        <begin position="147"/>
        <end position="167"/>
    </location>
</feature>
<dbReference type="GO" id="GO:0006890">
    <property type="term" value="P:retrograde vesicle-mediated transport, Golgi to endoplasmic reticulum"/>
    <property type="evidence" value="ECO:0007669"/>
    <property type="project" value="InterPro"/>
</dbReference>
<dbReference type="InterPro" id="IPR011012">
    <property type="entry name" value="Longin-like_dom_sf"/>
</dbReference>
<dbReference type="CDD" id="cd14824">
    <property type="entry name" value="Longin"/>
    <property type="match status" value="1"/>
</dbReference>
<protein>
    <submittedName>
        <fullName evidence="9">Longin domain</fullName>
    </submittedName>
</protein>
<dbReference type="Pfam" id="PF13774">
    <property type="entry name" value="Longin"/>
    <property type="match status" value="1"/>
</dbReference>
<keyword evidence="6 7" id="KW-0472">Membrane</keyword>
<dbReference type="AlphaFoldDB" id="A0AAN8ZG74"/>
<dbReference type="SMART" id="SM01270">
    <property type="entry name" value="Longin"/>
    <property type="match status" value="1"/>
</dbReference>
<reference evidence="9 10" key="1">
    <citation type="submission" date="2023-12" db="EMBL/GenBank/DDBJ databases">
        <title>A high-quality genome assembly for Dillenia turbinata (Dilleniales).</title>
        <authorList>
            <person name="Chanderbali A."/>
        </authorList>
    </citation>
    <scope>NUCLEOTIDE SEQUENCE [LARGE SCALE GENOMIC DNA]</scope>
    <source>
        <strain evidence="9">LSX21</strain>
        <tissue evidence="9">Leaf</tissue>
    </source>
</reference>
<evidence type="ECO:0000256" key="3">
    <source>
        <dbReference type="ARBA" id="ARBA00008025"/>
    </source>
</evidence>
<evidence type="ECO:0000256" key="4">
    <source>
        <dbReference type="ARBA" id="ARBA00022927"/>
    </source>
</evidence>
<dbReference type="EMBL" id="JBAMMX010000007">
    <property type="protein sequence ID" value="KAK6936856.1"/>
    <property type="molecule type" value="Genomic_DNA"/>
</dbReference>
<feature type="domain" description="Longin" evidence="8">
    <location>
        <begin position="6"/>
        <end position="100"/>
    </location>
</feature>
<dbReference type="InterPro" id="IPR044565">
    <property type="entry name" value="Sec22"/>
</dbReference>
<evidence type="ECO:0000256" key="2">
    <source>
        <dbReference type="ARBA" id="ARBA00004394"/>
    </source>
</evidence>
<keyword evidence="4" id="KW-0653">Protein transport</keyword>